<evidence type="ECO:0000256" key="3">
    <source>
        <dbReference type="ARBA" id="ARBA00022679"/>
    </source>
</evidence>
<dbReference type="InterPro" id="IPR008928">
    <property type="entry name" value="6-hairpin_glycosidase_sf"/>
</dbReference>
<evidence type="ECO:0000313" key="10">
    <source>
        <dbReference type="EMBL" id="CCH79426.1"/>
    </source>
</evidence>
<dbReference type="EMBL" id="CAJB01000368">
    <property type="protein sequence ID" value="CCH79426.1"/>
    <property type="molecule type" value="Genomic_DNA"/>
</dbReference>
<gene>
    <name evidence="10" type="ORF">BN12_430016</name>
</gene>
<feature type="domain" description="Glycoside hydrolase family 65 central catalytic" evidence="7">
    <location>
        <begin position="328"/>
        <end position="700"/>
    </location>
</feature>
<dbReference type="SUPFAM" id="SSF74650">
    <property type="entry name" value="Galactose mutarotase-like"/>
    <property type="match status" value="1"/>
</dbReference>
<feature type="domain" description="Glycoside hydrolase family 65 N-terminal" evidence="9">
    <location>
        <begin position="15"/>
        <end position="269"/>
    </location>
</feature>
<comment type="caution">
    <text evidence="10">The sequence shown here is derived from an EMBL/GenBank/DDBJ whole genome shotgun (WGS) entry which is preliminary data.</text>
</comment>
<keyword evidence="4" id="KW-0378">Hydrolase</keyword>
<dbReference type="EC" id="2.4.1.230" evidence="10"/>
<evidence type="ECO:0000256" key="6">
    <source>
        <dbReference type="PIRSR" id="PIRSR036289-51"/>
    </source>
</evidence>
<name>A0A077M0Q4_9MICO</name>
<comment type="similarity">
    <text evidence="1">Belongs to the glycosyl hydrolase 65 family.</text>
</comment>
<dbReference type="InterPro" id="IPR017045">
    <property type="entry name" value="Malt_Pase/Glycosyl_Hdrlase"/>
</dbReference>
<feature type="binding site" evidence="6">
    <location>
        <begin position="612"/>
        <end position="613"/>
    </location>
    <ligand>
        <name>substrate</name>
    </ligand>
</feature>
<feature type="domain" description="Glycoside hydrolase family 65 C-terminal" evidence="8">
    <location>
        <begin position="709"/>
        <end position="772"/>
    </location>
</feature>
<dbReference type="GO" id="GO:0004553">
    <property type="term" value="F:hydrolase activity, hydrolyzing O-glycosyl compounds"/>
    <property type="evidence" value="ECO:0007669"/>
    <property type="project" value="TreeGrafter"/>
</dbReference>
<reference evidence="10 11" key="1">
    <citation type="journal article" date="2013" name="ISME J.">
        <title>A metabolic model for members of the genus Tetrasphaera involved in enhanced biological phosphorus removal.</title>
        <authorList>
            <person name="Kristiansen R."/>
            <person name="Nguyen H.T.T."/>
            <person name="Saunders A.M."/>
            <person name="Nielsen J.L."/>
            <person name="Wimmer R."/>
            <person name="Le V.Q."/>
            <person name="McIlroy S.J."/>
            <person name="Petrovski S."/>
            <person name="Seviour R.J."/>
            <person name="Calteau A."/>
            <person name="Nielsen K.L."/>
            <person name="Nielsen P.H."/>
        </authorList>
    </citation>
    <scope>NUCLEOTIDE SEQUENCE [LARGE SCALE GENOMIC DNA]</scope>
    <source>
        <strain evidence="10 11">T1-X7</strain>
    </source>
</reference>
<evidence type="ECO:0000259" key="7">
    <source>
        <dbReference type="Pfam" id="PF03632"/>
    </source>
</evidence>
<protein>
    <submittedName>
        <fullName evidence="10">Putative Kojibiose phosphorylase</fullName>
        <ecNumber evidence="10">2.4.1.230</ecNumber>
    </submittedName>
</protein>
<evidence type="ECO:0000256" key="1">
    <source>
        <dbReference type="ARBA" id="ARBA00006768"/>
    </source>
</evidence>
<dbReference type="Pfam" id="PF03633">
    <property type="entry name" value="Glyco_hydro_65C"/>
    <property type="match status" value="1"/>
</dbReference>
<dbReference type="InterPro" id="IPR005195">
    <property type="entry name" value="Glyco_hydro_65_M"/>
</dbReference>
<dbReference type="Pfam" id="PF03632">
    <property type="entry name" value="Glyco_hydro_65m"/>
    <property type="match status" value="1"/>
</dbReference>
<keyword evidence="3 10" id="KW-0808">Transferase</keyword>
<dbReference type="GO" id="GO:0005975">
    <property type="term" value="P:carbohydrate metabolic process"/>
    <property type="evidence" value="ECO:0007669"/>
    <property type="project" value="InterPro"/>
</dbReference>
<dbReference type="GO" id="GO:0030246">
    <property type="term" value="F:carbohydrate binding"/>
    <property type="evidence" value="ECO:0007669"/>
    <property type="project" value="InterPro"/>
</dbReference>
<keyword evidence="2 10" id="KW-0328">Glycosyltransferase</keyword>
<dbReference type="PANTHER" id="PTHR11051:SF8">
    <property type="entry name" value="PROTEIN-GLUCOSYLGALACTOSYLHYDROXYLYSINE GLUCOSIDASE"/>
    <property type="match status" value="1"/>
</dbReference>
<organism evidence="10 11">
    <name type="scientific">Nostocoides japonicum T1-X7</name>
    <dbReference type="NCBI Taxonomy" id="1194083"/>
    <lineage>
        <taxon>Bacteria</taxon>
        <taxon>Bacillati</taxon>
        <taxon>Actinomycetota</taxon>
        <taxon>Actinomycetes</taxon>
        <taxon>Micrococcales</taxon>
        <taxon>Intrasporangiaceae</taxon>
        <taxon>Nostocoides</taxon>
    </lineage>
</organism>
<dbReference type="InterPro" id="IPR005194">
    <property type="entry name" value="Glyco_hydro_65_C"/>
</dbReference>
<dbReference type="Gene3D" id="1.50.10.10">
    <property type="match status" value="1"/>
</dbReference>
<accession>A0A077M0Q4</accession>
<dbReference type="GO" id="GO:0033831">
    <property type="term" value="F:kojibiose phosphorylase activity"/>
    <property type="evidence" value="ECO:0007669"/>
    <property type="project" value="UniProtKB-EC"/>
</dbReference>
<evidence type="ECO:0000256" key="2">
    <source>
        <dbReference type="ARBA" id="ARBA00022676"/>
    </source>
</evidence>
<dbReference type="SUPFAM" id="SSF48208">
    <property type="entry name" value="Six-hairpin glycosidases"/>
    <property type="match status" value="1"/>
</dbReference>
<dbReference type="PIRSF" id="PIRSF036289">
    <property type="entry name" value="Glycosyl_hydrolase_malt_phosph"/>
    <property type="match status" value="1"/>
</dbReference>
<dbReference type="RefSeq" id="WP_048551310.1">
    <property type="nucleotide sequence ID" value="NZ_HF570958.1"/>
</dbReference>
<feature type="binding site" evidence="6">
    <location>
        <begin position="363"/>
        <end position="364"/>
    </location>
    <ligand>
        <name>substrate</name>
    </ligand>
</feature>
<dbReference type="InterPro" id="IPR011013">
    <property type="entry name" value="Gal_mutarotase_sf_dom"/>
</dbReference>
<dbReference type="InterPro" id="IPR037018">
    <property type="entry name" value="GH65_N"/>
</dbReference>
<evidence type="ECO:0000313" key="11">
    <source>
        <dbReference type="Proteomes" id="UP000035721"/>
    </source>
</evidence>
<evidence type="ECO:0000259" key="9">
    <source>
        <dbReference type="Pfam" id="PF03636"/>
    </source>
</evidence>
<keyword evidence="11" id="KW-1185">Reference proteome</keyword>
<evidence type="ECO:0000256" key="5">
    <source>
        <dbReference type="PIRSR" id="PIRSR036289-50"/>
    </source>
</evidence>
<feature type="active site" description="Proton donor" evidence="5">
    <location>
        <position position="499"/>
    </location>
</feature>
<proteinExistence type="inferred from homology"/>
<dbReference type="Proteomes" id="UP000035721">
    <property type="component" value="Unassembled WGS sequence"/>
</dbReference>
<dbReference type="InterPro" id="IPR012341">
    <property type="entry name" value="6hp_glycosidase-like_sf"/>
</dbReference>
<dbReference type="STRING" id="1194083.BN12_430016"/>
<dbReference type="AlphaFoldDB" id="A0A077M0Q4"/>
<dbReference type="Gene3D" id="2.70.98.40">
    <property type="entry name" value="Glycoside hydrolase, family 65, N-terminal domain"/>
    <property type="match status" value="1"/>
</dbReference>
<sequence>MTAEILRDEQWLVRQHGFDRARANVYETLFTVGNGRLGTRGCLEEGHAGSLSGVFLAGVYDGHDAIVTDLVNAPDWVDTSVHVDGTRLDADTCDIVSHERVLDMSQGVLWRSTVFADRRGRRTRVESLRAACLHDRDVCVLRLTVTPLDHDATVLVSTGLDGDRSNLEALPVYPADRTFSPEERWAKWARSRHLEPVDAGVSDDVLHLVTRTIGTRVEIAYAATAAVSPAPQEVETVHGSRGVTRRSSVSLAAGESVRLDKVVAVGTSRDLDQLSGEMLLEHVRSTVRRATDAGIDALLRANAEAWEDIWNECDAEVVGDPRLAQAVRFSIYHLVITANPDDPTVNIGAKSLSGEGYRGHIFWDTEAMMLPFFVLTQPRTARALLGYRHHTLGGARRNAAEGDRRGARYAWESADTGDEECPRFTPDGSNRFWTRDEEVHVSADVAYGIRRYVEATQDEAFLREKGAEILFETSRFWVDFAEKGDDGHLHLRQVMGPDEFHSHVDDNAFTNRIVAWHLRYAADVHDAMASGAPDELARVAELIELDPGEVATWRRVADAIQPPRRNAEGVVEQFAGYFDRLDVPVTEWDENDMPRYPEGYHHFNCEDTQLLKQPDVIQLMFMLPDEFTERDKEVAFEYYEPRTLHKSSLSPAIHAIMGIEVGDPVRAVQYFTRSALVDLADNQGNTCEGMHIASAAGTWTTLVTGFGGLRVHGTGLDFSPWLPPEWEGIRYRLTWRGLHLRVHVERERLSFEVAGADDATLSVTVQGRDVVLTAGQRTVVDLHPVTA</sequence>
<keyword evidence="4" id="KW-0326">Glycosidase</keyword>
<dbReference type="PANTHER" id="PTHR11051">
    <property type="entry name" value="GLYCOSYL HYDROLASE-RELATED"/>
    <property type="match status" value="1"/>
</dbReference>
<dbReference type="Gene3D" id="2.60.420.10">
    <property type="entry name" value="Maltose phosphorylase, domain 3"/>
    <property type="match status" value="1"/>
</dbReference>
<dbReference type="OrthoDB" id="9816160at2"/>
<evidence type="ECO:0000256" key="4">
    <source>
        <dbReference type="ARBA" id="ARBA00023295"/>
    </source>
</evidence>
<dbReference type="Pfam" id="PF03636">
    <property type="entry name" value="Glyco_hydro_65N"/>
    <property type="match status" value="1"/>
</dbReference>
<evidence type="ECO:0000259" key="8">
    <source>
        <dbReference type="Pfam" id="PF03633"/>
    </source>
</evidence>
<dbReference type="InterPro" id="IPR005196">
    <property type="entry name" value="Glyco_hydro_65_N"/>
</dbReference>